<feature type="transmembrane region" description="Helical" evidence="2">
    <location>
        <begin position="68"/>
        <end position="89"/>
    </location>
</feature>
<dbReference type="OrthoDB" id="4762056at2"/>
<protein>
    <submittedName>
        <fullName evidence="3">Uncharacterized protein</fullName>
    </submittedName>
</protein>
<proteinExistence type="predicted"/>
<accession>A0A557XT86</accession>
<keyword evidence="2" id="KW-0812">Transmembrane</keyword>
<keyword evidence="1" id="KW-0175">Coiled coil</keyword>
<keyword evidence="2" id="KW-1133">Transmembrane helix</keyword>
<dbReference type="RefSeq" id="WP_144945788.1">
    <property type="nucleotide sequence ID" value="NZ_VMQU01000044.1"/>
</dbReference>
<comment type="caution">
    <text evidence="3">The sequence shown here is derived from an EMBL/GenBank/DDBJ whole genome shotgun (WGS) entry which is preliminary data.</text>
</comment>
<gene>
    <name evidence="3" type="ORF">FPZ47_12315</name>
</gene>
<evidence type="ECO:0000256" key="1">
    <source>
        <dbReference type="SAM" id="Coils"/>
    </source>
</evidence>
<sequence>MSEPSQPDQPAGRREVRSGAVPLELRDRRHWRHCAALCVSRGIAALLLAVLLAWLLPARSWDVASQAARLPCLATFVAVFVVLWQSLVIRSRARDDVREAHERLRRELEAAEQRSARELDNARELHRIELEAQREQARIQRVHLREQEFKLAVIRVSRAVNDYTLELSRLTERGHKVVTMPEKQEREDALAANSKKLDSLLKNMQLEISAAQMFTRNKALHDSLDAVNATTVLGSHAEAMFREAVIRNCTMPRSVVEAIFRAMTTMQTATGNIRRLAGDLLETGWE</sequence>
<keyword evidence="4" id="KW-1185">Reference proteome</keyword>
<organism evidence="3 4">
    <name type="scientific">Mycobacterium helveticum</name>
    <dbReference type="NCBI Taxonomy" id="2592811"/>
    <lineage>
        <taxon>Bacteria</taxon>
        <taxon>Bacillati</taxon>
        <taxon>Actinomycetota</taxon>
        <taxon>Actinomycetes</taxon>
        <taxon>Mycobacteriales</taxon>
        <taxon>Mycobacteriaceae</taxon>
        <taxon>Mycobacterium</taxon>
    </lineage>
</organism>
<dbReference type="AlphaFoldDB" id="A0A557XT86"/>
<evidence type="ECO:0000313" key="3">
    <source>
        <dbReference type="EMBL" id="TVS89180.1"/>
    </source>
</evidence>
<reference evidence="3 4" key="1">
    <citation type="submission" date="2019-07" db="EMBL/GenBank/DDBJ databases">
        <title>New Mycobacterium species.</title>
        <authorList>
            <person name="Tortoli E."/>
            <person name="Ghielmetti G."/>
            <person name="Friedel U."/>
            <person name="Trovato A."/>
        </authorList>
    </citation>
    <scope>NUCLEOTIDE SEQUENCE [LARGE SCALE GENOMIC DNA]</scope>
    <source>
        <strain evidence="3 4">16-83</strain>
    </source>
</reference>
<keyword evidence="2" id="KW-0472">Membrane</keyword>
<dbReference type="Proteomes" id="UP000320513">
    <property type="component" value="Unassembled WGS sequence"/>
</dbReference>
<evidence type="ECO:0000256" key="2">
    <source>
        <dbReference type="SAM" id="Phobius"/>
    </source>
</evidence>
<name>A0A557XT86_9MYCO</name>
<feature type="coiled-coil region" evidence="1">
    <location>
        <begin position="94"/>
        <end position="147"/>
    </location>
</feature>
<evidence type="ECO:0000313" key="4">
    <source>
        <dbReference type="Proteomes" id="UP000320513"/>
    </source>
</evidence>
<feature type="transmembrane region" description="Helical" evidence="2">
    <location>
        <begin position="34"/>
        <end position="56"/>
    </location>
</feature>
<dbReference type="EMBL" id="VMQU01000044">
    <property type="protein sequence ID" value="TVS89180.1"/>
    <property type="molecule type" value="Genomic_DNA"/>
</dbReference>